<keyword evidence="9 14" id="KW-0460">Magnesium</keyword>
<dbReference type="InterPro" id="IPR023299">
    <property type="entry name" value="ATPase_P-typ_cyto_dom_N"/>
</dbReference>
<feature type="transmembrane region" description="Helical" evidence="14">
    <location>
        <begin position="997"/>
        <end position="1018"/>
    </location>
</feature>
<organism evidence="18 19">
    <name type="scientific">Brenthis ino</name>
    <name type="common">lesser marbled fritillary</name>
    <dbReference type="NCBI Taxonomy" id="405034"/>
    <lineage>
        <taxon>Eukaryota</taxon>
        <taxon>Metazoa</taxon>
        <taxon>Ecdysozoa</taxon>
        <taxon>Arthropoda</taxon>
        <taxon>Hexapoda</taxon>
        <taxon>Insecta</taxon>
        <taxon>Pterygota</taxon>
        <taxon>Neoptera</taxon>
        <taxon>Endopterygota</taxon>
        <taxon>Lepidoptera</taxon>
        <taxon>Glossata</taxon>
        <taxon>Ditrysia</taxon>
        <taxon>Papilionoidea</taxon>
        <taxon>Nymphalidae</taxon>
        <taxon>Heliconiinae</taxon>
        <taxon>Argynnini</taxon>
        <taxon>Brenthis</taxon>
    </lineage>
</organism>
<dbReference type="GO" id="GO:0046872">
    <property type="term" value="F:metal ion binding"/>
    <property type="evidence" value="ECO:0007669"/>
    <property type="project" value="UniProtKB-UniRule"/>
</dbReference>
<dbReference type="InterPro" id="IPR023298">
    <property type="entry name" value="ATPase_P-typ_TM_dom_sf"/>
</dbReference>
<keyword evidence="19" id="KW-1185">Reference proteome</keyword>
<feature type="transmembrane region" description="Helical" evidence="14">
    <location>
        <begin position="47"/>
        <end position="67"/>
    </location>
</feature>
<evidence type="ECO:0000256" key="1">
    <source>
        <dbReference type="ARBA" id="ARBA00004107"/>
    </source>
</evidence>
<evidence type="ECO:0000256" key="4">
    <source>
        <dbReference type="ARBA" id="ARBA00022692"/>
    </source>
</evidence>
<evidence type="ECO:0000256" key="3">
    <source>
        <dbReference type="ARBA" id="ARBA00022553"/>
    </source>
</evidence>
<evidence type="ECO:0000256" key="11">
    <source>
        <dbReference type="ARBA" id="ARBA00022989"/>
    </source>
</evidence>
<feature type="transmembrane region" description="Helical" evidence="14">
    <location>
        <begin position="890"/>
        <end position="910"/>
    </location>
</feature>
<dbReference type="GO" id="GO:0140358">
    <property type="term" value="F:P-type transmembrane transporter activity"/>
    <property type="evidence" value="ECO:0007669"/>
    <property type="project" value="InterPro"/>
</dbReference>
<evidence type="ECO:0000259" key="17">
    <source>
        <dbReference type="Pfam" id="PF12409"/>
    </source>
</evidence>
<keyword evidence="4 14" id="KW-0812">Transmembrane</keyword>
<dbReference type="GO" id="GO:0005524">
    <property type="term" value="F:ATP binding"/>
    <property type="evidence" value="ECO:0007669"/>
    <property type="project" value="UniProtKB-UniRule"/>
</dbReference>
<dbReference type="SFLD" id="SFLDG00002">
    <property type="entry name" value="C1.7:_P-type_atpase_like"/>
    <property type="match status" value="1"/>
</dbReference>
<feature type="transmembrane region" description="Helical" evidence="14">
    <location>
        <begin position="208"/>
        <end position="228"/>
    </location>
</feature>
<feature type="transmembrane region" description="Helical" evidence="14">
    <location>
        <begin position="382"/>
        <end position="401"/>
    </location>
</feature>
<dbReference type="PRINTS" id="PR00119">
    <property type="entry name" value="CATATPASE"/>
</dbReference>
<dbReference type="SUPFAM" id="SSF81660">
    <property type="entry name" value="Metal cation-transporting ATPase, ATP-binding domain N"/>
    <property type="match status" value="1"/>
</dbReference>
<dbReference type="Proteomes" id="UP000838878">
    <property type="component" value="Chromosome 7"/>
</dbReference>
<dbReference type="FunFam" id="3.40.50.1000:FF:000068">
    <property type="entry name" value="Cation-transporting ATPase"/>
    <property type="match status" value="1"/>
</dbReference>
<dbReference type="SUPFAM" id="SSF81665">
    <property type="entry name" value="Calcium ATPase, transmembrane domain M"/>
    <property type="match status" value="1"/>
</dbReference>
<dbReference type="PANTHER" id="PTHR45630:SF8">
    <property type="entry name" value="CATION-TRANSPORTING ATPASE"/>
    <property type="match status" value="1"/>
</dbReference>
<gene>
    <name evidence="18" type="ORF">BINO364_LOCUS13067</name>
</gene>
<keyword evidence="8 14" id="KW-0067">ATP-binding</keyword>
<dbReference type="InterPro" id="IPR004014">
    <property type="entry name" value="ATPase_P-typ_cation-transptr_N"/>
</dbReference>
<evidence type="ECO:0000256" key="10">
    <source>
        <dbReference type="ARBA" id="ARBA00022967"/>
    </source>
</evidence>
<keyword evidence="11 14" id="KW-1133">Transmembrane helix</keyword>
<dbReference type="Pfam" id="PF00690">
    <property type="entry name" value="Cation_ATPase_N"/>
    <property type="match status" value="1"/>
</dbReference>
<dbReference type="InterPro" id="IPR023214">
    <property type="entry name" value="HAD_sf"/>
</dbReference>
<keyword evidence="5 14" id="KW-0479">Metal-binding</keyword>
<feature type="transmembrane region" description="Helical" evidence="14">
    <location>
        <begin position="421"/>
        <end position="440"/>
    </location>
</feature>
<keyword evidence="7" id="KW-0967">Endosome</keyword>
<dbReference type="PROSITE" id="PS00154">
    <property type="entry name" value="ATPASE_E1_E2"/>
    <property type="match status" value="1"/>
</dbReference>
<evidence type="ECO:0000313" key="18">
    <source>
        <dbReference type="EMBL" id="CAH0727768.1"/>
    </source>
</evidence>
<dbReference type="SUPFAM" id="SSF81653">
    <property type="entry name" value="Calcium ATPase, transduction domain A"/>
    <property type="match status" value="1"/>
</dbReference>
<feature type="transmembrane region" description="Helical" evidence="14">
    <location>
        <begin position="1074"/>
        <end position="1096"/>
    </location>
</feature>
<dbReference type="InterPro" id="IPR008250">
    <property type="entry name" value="ATPase_P-typ_transduc_dom_A_sf"/>
</dbReference>
<evidence type="ECO:0000256" key="7">
    <source>
        <dbReference type="ARBA" id="ARBA00022753"/>
    </source>
</evidence>
<dbReference type="SFLD" id="SFLDF00027">
    <property type="entry name" value="p-type_atpase"/>
    <property type="match status" value="1"/>
</dbReference>
<dbReference type="SUPFAM" id="SSF56784">
    <property type="entry name" value="HAD-like"/>
    <property type="match status" value="1"/>
</dbReference>
<dbReference type="InterPro" id="IPR006544">
    <property type="entry name" value="P-type_TPase_V"/>
</dbReference>
<dbReference type="GO" id="GO:0015203">
    <property type="term" value="F:polyamine transmembrane transporter activity"/>
    <property type="evidence" value="ECO:0007669"/>
    <property type="project" value="TreeGrafter"/>
</dbReference>
<keyword evidence="10 14" id="KW-1278">Translocase</keyword>
<comment type="catalytic activity">
    <reaction evidence="13 14">
        <text>ATP + H2O = ADP + phosphate + H(+)</text>
        <dbReference type="Rhea" id="RHEA:13065"/>
        <dbReference type="ChEBI" id="CHEBI:15377"/>
        <dbReference type="ChEBI" id="CHEBI:15378"/>
        <dbReference type="ChEBI" id="CHEBI:30616"/>
        <dbReference type="ChEBI" id="CHEBI:43474"/>
        <dbReference type="ChEBI" id="CHEBI:456216"/>
    </reaction>
</comment>
<accession>A0A8J9VQ45</accession>
<dbReference type="InterPro" id="IPR001757">
    <property type="entry name" value="P_typ_ATPase"/>
</dbReference>
<feature type="transmembrane region" description="Helical" evidence="14">
    <location>
        <begin position="180"/>
        <end position="202"/>
    </location>
</feature>
<dbReference type="InterPro" id="IPR059000">
    <property type="entry name" value="ATPase_P-type_domA"/>
</dbReference>
<dbReference type="GO" id="GO:0031902">
    <property type="term" value="C:late endosome membrane"/>
    <property type="evidence" value="ECO:0007669"/>
    <property type="project" value="UniProtKB-SubCell"/>
</dbReference>
<evidence type="ECO:0000256" key="5">
    <source>
        <dbReference type="ARBA" id="ARBA00022723"/>
    </source>
</evidence>
<dbReference type="InterPro" id="IPR044492">
    <property type="entry name" value="P_typ_ATPase_HD_dom"/>
</dbReference>
<dbReference type="Pfam" id="PF00122">
    <property type="entry name" value="E1-E2_ATPase"/>
    <property type="match status" value="1"/>
</dbReference>
<dbReference type="PANTHER" id="PTHR45630">
    <property type="entry name" value="CATION-TRANSPORTING ATPASE-RELATED"/>
    <property type="match status" value="1"/>
</dbReference>
<dbReference type="InterPro" id="IPR047819">
    <property type="entry name" value="P5A-ATPase_N"/>
</dbReference>
<dbReference type="InterPro" id="IPR018303">
    <property type="entry name" value="ATPase_P-typ_P_site"/>
</dbReference>
<dbReference type="NCBIfam" id="TIGR01657">
    <property type="entry name" value="P-ATPase-V"/>
    <property type="match status" value="1"/>
</dbReference>
<evidence type="ECO:0000256" key="12">
    <source>
        <dbReference type="ARBA" id="ARBA00023136"/>
    </source>
</evidence>
<dbReference type="GO" id="GO:0019829">
    <property type="term" value="F:ATPase-coupled monoatomic cation transmembrane transporter activity"/>
    <property type="evidence" value="ECO:0007669"/>
    <property type="project" value="UniProtKB-UniRule"/>
</dbReference>
<dbReference type="SFLD" id="SFLDS00003">
    <property type="entry name" value="Haloacid_Dehalogenase"/>
    <property type="match status" value="1"/>
</dbReference>
<dbReference type="InterPro" id="IPR036412">
    <property type="entry name" value="HAD-like_sf"/>
</dbReference>
<protein>
    <recommendedName>
        <fullName evidence="14">Cation-transporting ATPase</fullName>
        <ecNumber evidence="14">7.2.2.-</ecNumber>
    </recommendedName>
</protein>
<dbReference type="GO" id="GO:0016887">
    <property type="term" value="F:ATP hydrolysis activity"/>
    <property type="evidence" value="ECO:0007669"/>
    <property type="project" value="InterPro"/>
</dbReference>
<dbReference type="Gene3D" id="3.40.1110.10">
    <property type="entry name" value="Calcium-transporting ATPase, cytoplasmic domain N"/>
    <property type="match status" value="1"/>
</dbReference>
<feature type="transmembrane region" description="Helical" evidence="14">
    <location>
        <begin position="955"/>
        <end position="977"/>
    </location>
</feature>
<name>A0A8J9VQ45_9NEOP</name>
<feature type="domain" description="P5B-type ATPase N-terminal" evidence="17">
    <location>
        <begin position="31"/>
        <end position="105"/>
    </location>
</feature>
<evidence type="ECO:0000256" key="9">
    <source>
        <dbReference type="ARBA" id="ARBA00022842"/>
    </source>
</evidence>
<evidence type="ECO:0000256" key="2">
    <source>
        <dbReference type="ARBA" id="ARBA00006000"/>
    </source>
</evidence>
<evidence type="ECO:0000256" key="13">
    <source>
        <dbReference type="ARBA" id="ARBA00049360"/>
    </source>
</evidence>
<feature type="non-terminal residue" evidence="18">
    <location>
        <position position="1139"/>
    </location>
</feature>
<comment type="similarity">
    <text evidence="2 14">Belongs to the cation transport ATPase (P-type) (TC 3.A.3) family. Type V subfamily.</text>
</comment>
<dbReference type="FunFam" id="3.40.1110.10:FF:000026">
    <property type="entry name" value="Cation-transporting ATPase"/>
    <property type="match status" value="1"/>
</dbReference>
<dbReference type="FunFam" id="1.20.1110.10:FF:000023">
    <property type="entry name" value="Cation-transporting ATPase"/>
    <property type="match status" value="1"/>
</dbReference>
<sequence length="1139" mass="127368">MLNMNNALVANDEYEVIGEAHWQILENNADDQVIKIYGYKYSKFHAVIFHIICIILCGIPYFALAYYPTLNRFKYVRCSLKMAEEVCVMDGEGSFHIEAVRELDLSLSNQRENKLRYFVYQHSRYIWLNDYGAFINVLTLNEKVTINLLLENMSGINKRQQNELIKLYGGNSVEVEVKSYWTLFVNEVFNPFYLFQVFSIILWSLDEYYQYATCVFLLSAGSCMMALYQTKQMSINLHKMAGSTSAATATVLRPARGGREQCVVGAGRLVPGDVLVLPRDGCVMPCDAMLLTGTCIVNESMLTGESVPVMKGPPCISPEAYSTDSHKRHTLFAGTHVIQTRFYGNNQVLAKVVRTGFYTAKGELIKSILFPKQFDFQFYKDAVKFVIFMFCIATIGMGYSIWLYLNRGSLVGTVALRTLDIITIVVPPALPAAMTAGVVYSQRRLRRRRIFCVSPPRIVVCGKLQVMCFDKTGTLTEDGLDLYAVIPHESGEKFGRCVDNIASLPIKSPLVQALASCHSLTSIQGQLKGDPLDLKMFEFTQWKLEEPGPESTRYDNLTPAIVKPATIHNVDLQNLDDYDPFTMEMPYEIGLLRRFHFSSSQQSMGVIARVLGQPQMVYYVKGAPEKVAGMCNPATLPDNFSSVLNEYTSNGFRVIGLAYKRLERKMKWVDAQRLKRDTIECDMTFLGFLVMQNSLKPETAQVIKELHAANMRQIMVTGDNIMTAMSVARGCCMVQPHQKVVLITANQQTGDQRPTLNMEVVGEGGPPKLPIDAYVLAMEGKTWAAMRTHYPELLPTVINKGMIFGRFGPEQKTQLVTALQGAGLVVGMCGDGANDCGALKAAHVGISLSEADASVAAPFTSQEQNIRCVKLLALEGRCALSTSFAIFKYMALYSLIQFFSILILYNFYSILGNNQFLYIDLVLTTLLALSLGRASPGPVLTRASPPVSLVAPASILPLLMQVLLVLAMQLASIHLLQTQEWFKPVEGGPNVEQVMCWENTVIFIITSFQYLIMACVYAKGWPFRQPFFANYYMVVTLVTQAVFVTVLLLCPWKWLADFMEVEVMKVEESEQNIFRVYLLLIPVLHLMLAIAIEATLSDQERFASLFRFLRRRCSDKEEAAGDAASPLWPAPAPAPAPAC</sequence>
<dbReference type="Gene3D" id="2.70.150.10">
    <property type="entry name" value="Calcium-transporting ATPase, cytoplasmic transduction domain A"/>
    <property type="match status" value="1"/>
</dbReference>
<dbReference type="Gene3D" id="3.40.50.1000">
    <property type="entry name" value="HAD superfamily/HAD-like"/>
    <property type="match status" value="1"/>
</dbReference>
<dbReference type="EMBL" id="OV170227">
    <property type="protein sequence ID" value="CAH0727768.1"/>
    <property type="molecule type" value="Genomic_DNA"/>
</dbReference>
<evidence type="ECO:0000256" key="14">
    <source>
        <dbReference type="RuleBase" id="RU362082"/>
    </source>
</evidence>
<comment type="subcellular location">
    <subcellularLocation>
        <location evidence="1">Late endosome membrane</location>
        <topology evidence="1">Multi-pass membrane protein</topology>
    </subcellularLocation>
    <subcellularLocation>
        <location evidence="14">Membrane</location>
        <topology evidence="14">Multi-pass membrane protein</topology>
    </subcellularLocation>
</comment>
<dbReference type="Pfam" id="PF13246">
    <property type="entry name" value="Cation_ATPase"/>
    <property type="match status" value="1"/>
</dbReference>
<evidence type="ECO:0000259" key="16">
    <source>
        <dbReference type="Pfam" id="PF00690"/>
    </source>
</evidence>
<feature type="domain" description="Cation-transporting P-type ATPase N-terminal" evidence="16">
    <location>
        <begin position="154"/>
        <end position="203"/>
    </location>
</feature>
<dbReference type="NCBIfam" id="TIGR01494">
    <property type="entry name" value="ATPase_P-type"/>
    <property type="match status" value="2"/>
</dbReference>
<dbReference type="AlphaFoldDB" id="A0A8J9VQ45"/>
<dbReference type="GO" id="GO:0006874">
    <property type="term" value="P:intracellular calcium ion homeostasis"/>
    <property type="evidence" value="ECO:0007669"/>
    <property type="project" value="TreeGrafter"/>
</dbReference>
<proteinExistence type="inferred from homology"/>
<keyword evidence="12 14" id="KW-0472">Membrane</keyword>
<dbReference type="OrthoDB" id="48943at2759"/>
<evidence type="ECO:0000259" key="15">
    <source>
        <dbReference type="Pfam" id="PF00122"/>
    </source>
</evidence>
<feature type="transmembrane region" description="Helical" evidence="14">
    <location>
        <begin position="1030"/>
        <end position="1054"/>
    </location>
</feature>
<dbReference type="EC" id="7.2.2.-" evidence="14"/>
<keyword evidence="6 14" id="KW-0547">Nucleotide-binding</keyword>
<keyword evidence="3" id="KW-0597">Phosphoprotein</keyword>
<reference evidence="18" key="1">
    <citation type="submission" date="2021-12" db="EMBL/GenBank/DDBJ databases">
        <authorList>
            <person name="Martin H S."/>
        </authorList>
    </citation>
    <scope>NUCLEOTIDE SEQUENCE</scope>
</reference>
<evidence type="ECO:0000256" key="6">
    <source>
        <dbReference type="ARBA" id="ARBA00022741"/>
    </source>
</evidence>
<feature type="domain" description="P-type ATPase A" evidence="15">
    <location>
        <begin position="245"/>
        <end position="368"/>
    </location>
</feature>
<evidence type="ECO:0000313" key="19">
    <source>
        <dbReference type="Proteomes" id="UP000838878"/>
    </source>
</evidence>
<evidence type="ECO:0000256" key="8">
    <source>
        <dbReference type="ARBA" id="ARBA00022840"/>
    </source>
</evidence>
<dbReference type="Pfam" id="PF12409">
    <property type="entry name" value="P5-ATPase"/>
    <property type="match status" value="1"/>
</dbReference>